<accession>A0ACC2RLD7</accession>
<reference evidence="1" key="1">
    <citation type="submission" date="2022-04" db="EMBL/GenBank/DDBJ databases">
        <title>Genome of the entomopathogenic fungus Entomophthora muscae.</title>
        <authorList>
            <person name="Elya C."/>
            <person name="Lovett B.R."/>
            <person name="Lee E."/>
            <person name="Macias A.M."/>
            <person name="Hajek A.E."/>
            <person name="De Bivort B.L."/>
            <person name="Kasson M.T."/>
            <person name="De Fine Licht H.H."/>
            <person name="Stajich J.E."/>
        </authorList>
    </citation>
    <scope>NUCLEOTIDE SEQUENCE</scope>
    <source>
        <strain evidence="1">Berkeley</strain>
    </source>
</reference>
<dbReference type="Proteomes" id="UP001165960">
    <property type="component" value="Unassembled WGS sequence"/>
</dbReference>
<proteinExistence type="predicted"/>
<evidence type="ECO:0000313" key="2">
    <source>
        <dbReference type="Proteomes" id="UP001165960"/>
    </source>
</evidence>
<comment type="caution">
    <text evidence="1">The sequence shown here is derived from an EMBL/GenBank/DDBJ whole genome shotgun (WGS) entry which is preliminary data.</text>
</comment>
<protein>
    <submittedName>
        <fullName evidence="1">Uncharacterized protein</fullName>
    </submittedName>
</protein>
<name>A0ACC2RLD7_9FUNG</name>
<evidence type="ECO:0000313" key="1">
    <source>
        <dbReference type="EMBL" id="KAJ9050870.1"/>
    </source>
</evidence>
<gene>
    <name evidence="1" type="ORF">DSO57_1010209</name>
</gene>
<organism evidence="1 2">
    <name type="scientific">Entomophthora muscae</name>
    <dbReference type="NCBI Taxonomy" id="34485"/>
    <lineage>
        <taxon>Eukaryota</taxon>
        <taxon>Fungi</taxon>
        <taxon>Fungi incertae sedis</taxon>
        <taxon>Zoopagomycota</taxon>
        <taxon>Entomophthoromycotina</taxon>
        <taxon>Entomophthoromycetes</taxon>
        <taxon>Entomophthorales</taxon>
        <taxon>Entomophthoraceae</taxon>
        <taxon>Entomophthora</taxon>
    </lineage>
</organism>
<keyword evidence="2" id="KW-1185">Reference proteome</keyword>
<sequence length="72" mass="8246">MFGVLYITLTGLMDSTVLNTGLWSLMGQYLSYVIKLAPILWWALPYVLMVSLPASNRYVFFLDVTVPLCFMF</sequence>
<dbReference type="EMBL" id="QTSX02007133">
    <property type="protein sequence ID" value="KAJ9050870.1"/>
    <property type="molecule type" value="Genomic_DNA"/>
</dbReference>